<protein>
    <recommendedName>
        <fullName evidence="3">START domain-containing protein</fullName>
    </recommendedName>
</protein>
<dbReference type="PANTHER" id="PTHR34560:SF1">
    <property type="entry name" value="START DOMAIN-CONTAINING PROTEIN"/>
    <property type="match status" value="1"/>
</dbReference>
<evidence type="ECO:0000313" key="1">
    <source>
        <dbReference type="EMBL" id="OII78319.1"/>
    </source>
</evidence>
<dbReference type="Proteomes" id="UP000186804">
    <property type="component" value="Unassembled WGS sequence"/>
</dbReference>
<sequence>MIEFKLKVEEAIRLYNEEMIWDSHLTIQELIQTYGANNVFNIISIAGEIQRRAAIIAEFIISVNKMNIVEINISENIYNLNNNSNIISKSTPSNIFIDSNNNDSNLLTMHMESNKSNINKLTLNVNSINTNNNSESNVDLSICNIDKYFNINGSINKDILIENCNSLIVNKGNDVWRHVISDNSLNLWYCLHNDSTIIELCFQGDIETDILNVLTVLYERDLYKEWIPYFKYPMKFGLSNVNEMMNKGRLHIITSIEIDIPWPFYNREVILEIWASNELHSNNRIFIYVSSIDEFGYNSRLDIEIPKPSEMISRASVLGGGFITPNSHNLTNIFFKWKFDLFVRAPKFILDFFLKVFAKACWAKFRSVCINANKVNSLHFQRLTSNSEIYNFVREKLKTSPKYNNSNEV</sequence>
<proteinExistence type="predicted"/>
<dbReference type="EMBL" id="LRBS01000002">
    <property type="protein sequence ID" value="OII78319.1"/>
    <property type="molecule type" value="Genomic_DNA"/>
</dbReference>
<organism evidence="1 2">
    <name type="scientific">Cryptosporidium andersoni</name>
    <dbReference type="NCBI Taxonomy" id="117008"/>
    <lineage>
        <taxon>Eukaryota</taxon>
        <taxon>Sar</taxon>
        <taxon>Alveolata</taxon>
        <taxon>Apicomplexa</taxon>
        <taxon>Conoidasida</taxon>
        <taxon>Coccidia</taxon>
        <taxon>Eucoccidiorida</taxon>
        <taxon>Eimeriorina</taxon>
        <taxon>Cryptosporidiidae</taxon>
        <taxon>Cryptosporidium</taxon>
    </lineage>
</organism>
<dbReference type="RefSeq" id="XP_067070165.1">
    <property type="nucleotide sequence ID" value="XM_067213603.1"/>
</dbReference>
<dbReference type="OrthoDB" id="17317at2759"/>
<reference evidence="1 2" key="1">
    <citation type="submission" date="2016-10" db="EMBL/GenBank/DDBJ databases">
        <title>Reductive evolution of mitochondrial metabolism and differential evolution of invasion-related proteins in Cryptosporidium.</title>
        <authorList>
            <person name="Liu S."/>
            <person name="Roellig D.M."/>
            <person name="Guo Y."/>
            <person name="Li N."/>
            <person name="Frace M.A."/>
            <person name="Tang K."/>
            <person name="Zhang L."/>
            <person name="Feng Y."/>
            <person name="Xiao L."/>
        </authorList>
    </citation>
    <scope>NUCLEOTIDE SEQUENCE [LARGE SCALE GENOMIC DNA]</scope>
    <source>
        <strain evidence="1">30847</strain>
    </source>
</reference>
<gene>
    <name evidence="1" type="ORF">cand_033770</name>
</gene>
<keyword evidence="2" id="KW-1185">Reference proteome</keyword>
<accession>A0A1J4MW50</accession>
<dbReference type="GeneID" id="92367561"/>
<dbReference type="Gene3D" id="3.30.530.20">
    <property type="match status" value="1"/>
</dbReference>
<evidence type="ECO:0000313" key="2">
    <source>
        <dbReference type="Proteomes" id="UP000186804"/>
    </source>
</evidence>
<dbReference type="AlphaFoldDB" id="A0A1J4MW50"/>
<dbReference type="VEuPathDB" id="CryptoDB:cand_033770"/>
<name>A0A1J4MW50_9CRYT</name>
<comment type="caution">
    <text evidence="1">The sequence shown here is derived from an EMBL/GenBank/DDBJ whole genome shotgun (WGS) entry which is preliminary data.</text>
</comment>
<dbReference type="PANTHER" id="PTHR34560">
    <property type="entry name" value="POLYKETIDE CYCLASE/DEHYDRASE/LIPID TRANSPORT SUPERFAMILY PROTEIN"/>
    <property type="match status" value="1"/>
</dbReference>
<dbReference type="InterPro" id="IPR023393">
    <property type="entry name" value="START-like_dom_sf"/>
</dbReference>
<dbReference type="SUPFAM" id="SSF55961">
    <property type="entry name" value="Bet v1-like"/>
    <property type="match status" value="1"/>
</dbReference>
<evidence type="ECO:0008006" key="3">
    <source>
        <dbReference type="Google" id="ProtNLM"/>
    </source>
</evidence>